<keyword evidence="6" id="KW-1133">Transmembrane helix</keyword>
<comment type="caution">
    <text evidence="14">The sequence shown here is derived from an EMBL/GenBank/DDBJ whole genome shotgun (WGS) entry which is preliminary data.</text>
</comment>
<comment type="cofactor">
    <cofactor evidence="1">
        <name>NAD(+)</name>
        <dbReference type="ChEBI" id="CHEBI:57540"/>
    </cofactor>
</comment>
<evidence type="ECO:0000256" key="10">
    <source>
        <dbReference type="ARBA" id="ARBA00023180"/>
    </source>
</evidence>
<sequence>MNTDIRYKNILVTGGAGFIGSNLCRKLINDGVSIWCLDNLITGKIENVKDLLHCERFHFIEQDIKTFDFKILPSDIDAIINLASIASPKAYYARPIDTLLTSVLGVYNLLQYAKKEDIVLLQASTSEVYGDPACDILNESYCGNVSCTGPRACYDEGKRTAETLCMDYHRLYNVKVKIIRIFNTYGPYMDICDGRAIPEFIYRSLHNRDLIIYGDGKQTRSFMYIDDLLEAIYNVMNLDDIYTYPINIGNPNEEYTISEVAETIIRTLDSKSKIIYKEKLQDDPYKRKPDITKIITKTNWRPLVSLKEGLLKTIDYFENYDYSA</sequence>
<dbReference type="InterPro" id="IPR001509">
    <property type="entry name" value="Epimerase_deHydtase"/>
</dbReference>
<evidence type="ECO:0000256" key="6">
    <source>
        <dbReference type="ARBA" id="ARBA00022989"/>
    </source>
</evidence>
<dbReference type="UniPathway" id="UPA00796">
    <property type="reaction ID" value="UER00771"/>
</dbReference>
<evidence type="ECO:0000256" key="8">
    <source>
        <dbReference type="ARBA" id="ARBA00023034"/>
    </source>
</evidence>
<keyword evidence="7" id="KW-0520">NAD</keyword>
<dbReference type="PANTHER" id="PTHR43078:SF6">
    <property type="entry name" value="UDP-GLUCURONIC ACID DECARBOXYLASE 1"/>
    <property type="match status" value="1"/>
</dbReference>
<dbReference type="GO" id="GO:0033320">
    <property type="term" value="P:UDP-D-xylose biosynthetic process"/>
    <property type="evidence" value="ECO:0007669"/>
    <property type="project" value="UniProtKB-UniPathway"/>
</dbReference>
<keyword evidence="15" id="KW-1185">Reference proteome</keyword>
<dbReference type="OrthoDB" id="9810015at2"/>
<dbReference type="SUPFAM" id="SSF51735">
    <property type="entry name" value="NAD(P)-binding Rossmann-fold domains"/>
    <property type="match status" value="1"/>
</dbReference>
<evidence type="ECO:0000256" key="2">
    <source>
        <dbReference type="ARBA" id="ARBA00004323"/>
    </source>
</evidence>
<evidence type="ECO:0000256" key="12">
    <source>
        <dbReference type="ARBA" id="ARBA00037859"/>
    </source>
</evidence>
<keyword evidence="3" id="KW-0812">Transmembrane</keyword>
<keyword evidence="5" id="KW-0735">Signal-anchor</keyword>
<name>U6RFC4_9BACT</name>
<accession>U6RFC4</accession>
<evidence type="ECO:0000256" key="1">
    <source>
        <dbReference type="ARBA" id="ARBA00001911"/>
    </source>
</evidence>
<evidence type="ECO:0000313" key="14">
    <source>
        <dbReference type="EMBL" id="EOA55210.1"/>
    </source>
</evidence>
<dbReference type="Gene3D" id="3.40.50.720">
    <property type="entry name" value="NAD(P)-binding Rossmann-like Domain"/>
    <property type="match status" value="1"/>
</dbReference>
<dbReference type="GO" id="GO:0070403">
    <property type="term" value="F:NAD+ binding"/>
    <property type="evidence" value="ECO:0007669"/>
    <property type="project" value="InterPro"/>
</dbReference>
<gene>
    <name evidence="14" type="ORF">HMPREF1534_01619</name>
</gene>
<dbReference type="GO" id="GO:0005737">
    <property type="term" value="C:cytoplasm"/>
    <property type="evidence" value="ECO:0007669"/>
    <property type="project" value="TreeGrafter"/>
</dbReference>
<evidence type="ECO:0000259" key="13">
    <source>
        <dbReference type="Pfam" id="PF01370"/>
    </source>
</evidence>
<evidence type="ECO:0000256" key="5">
    <source>
        <dbReference type="ARBA" id="ARBA00022968"/>
    </source>
</evidence>
<evidence type="ECO:0000256" key="4">
    <source>
        <dbReference type="ARBA" id="ARBA00022793"/>
    </source>
</evidence>
<dbReference type="FunFam" id="3.40.50.720:FF:000065">
    <property type="entry name" value="UDP-glucuronic acid decarboxylase 1"/>
    <property type="match status" value="1"/>
</dbReference>
<dbReference type="InterPro" id="IPR044516">
    <property type="entry name" value="UXS-like"/>
</dbReference>
<dbReference type="PATRIC" id="fig|1121098.3.peg.1648"/>
<dbReference type="Proteomes" id="UP000017831">
    <property type="component" value="Unassembled WGS sequence"/>
</dbReference>
<comment type="subcellular location">
    <subcellularLocation>
        <location evidence="2">Golgi apparatus membrane</location>
        <topology evidence="2">Single-pass type II membrane protein</topology>
    </subcellularLocation>
    <subcellularLocation>
        <location evidence="12">Golgi apparatus</location>
        <location evidence="12">Golgi stack membrane</location>
    </subcellularLocation>
</comment>
<dbReference type="STRING" id="1121098.HMPREF1534_01619"/>
<reference evidence="14 15" key="1">
    <citation type="submission" date="2013-04" db="EMBL/GenBank/DDBJ databases">
        <title>The Genome Sequence of Bacteroides massiliensis DSM 17679.</title>
        <authorList>
            <consortium name="The Broad Institute Genomics Platform"/>
            <person name="Earl A."/>
            <person name="Ward D."/>
            <person name="Feldgarden M."/>
            <person name="Gevers D."/>
            <person name="Martens E."/>
            <person name="Fenner L."/>
            <person name="Roux V."/>
            <person name="Mallet M.N."/>
            <person name="Raoult D."/>
            <person name="Walker B."/>
            <person name="Young S."/>
            <person name="Zeng Q."/>
            <person name="Gargeya S."/>
            <person name="Fitzgerald M."/>
            <person name="Haas B."/>
            <person name="Abouelleil A."/>
            <person name="Allen A.W."/>
            <person name="Alvarado L."/>
            <person name="Arachchi H.M."/>
            <person name="Berlin A.M."/>
            <person name="Chapman S.B."/>
            <person name="Gainer-Dewar J."/>
            <person name="Goldberg J."/>
            <person name="Griggs A."/>
            <person name="Gujja S."/>
            <person name="Hansen M."/>
            <person name="Howarth C."/>
            <person name="Imamovic A."/>
            <person name="Ireland A."/>
            <person name="Larimer J."/>
            <person name="McCowan C."/>
            <person name="Murphy C."/>
            <person name="Pearson M."/>
            <person name="Poon T.W."/>
            <person name="Priest M."/>
            <person name="Roberts A."/>
            <person name="Saif S."/>
            <person name="Shea T."/>
            <person name="Sisk P."/>
            <person name="Sykes S."/>
            <person name="Wortman J."/>
            <person name="Nusbaum C."/>
            <person name="Birren B."/>
        </authorList>
    </citation>
    <scope>NUCLEOTIDE SEQUENCE [LARGE SCALE GENOMIC DNA]</scope>
    <source>
        <strain evidence="15">B84634 / Timone 84634 / DSM 17679 / JCM 13223</strain>
    </source>
</reference>
<dbReference type="GO" id="GO:0042732">
    <property type="term" value="P:D-xylose metabolic process"/>
    <property type="evidence" value="ECO:0007669"/>
    <property type="project" value="InterPro"/>
</dbReference>
<evidence type="ECO:0000256" key="3">
    <source>
        <dbReference type="ARBA" id="ARBA00022692"/>
    </source>
</evidence>
<proteinExistence type="predicted"/>
<keyword evidence="9" id="KW-0472">Membrane</keyword>
<protein>
    <recommendedName>
        <fullName evidence="13">NAD-dependent epimerase/dehydratase domain-containing protein</fullName>
    </recommendedName>
</protein>
<dbReference type="AlphaFoldDB" id="U6RFC4"/>
<dbReference type="eggNOG" id="COG0451">
    <property type="taxonomic scope" value="Bacteria"/>
</dbReference>
<dbReference type="HOGENOM" id="CLU_007383_4_0_10"/>
<dbReference type="RefSeq" id="WP_005939423.1">
    <property type="nucleotide sequence ID" value="NZ_KB890359.1"/>
</dbReference>
<dbReference type="GeneID" id="60062398"/>
<dbReference type="GO" id="GO:0048040">
    <property type="term" value="F:UDP-glucuronate decarboxylase activity"/>
    <property type="evidence" value="ECO:0007669"/>
    <property type="project" value="TreeGrafter"/>
</dbReference>
<evidence type="ECO:0000256" key="9">
    <source>
        <dbReference type="ARBA" id="ARBA00023136"/>
    </source>
</evidence>
<dbReference type="EMBL" id="AQHY01000021">
    <property type="protein sequence ID" value="EOA55210.1"/>
    <property type="molecule type" value="Genomic_DNA"/>
</dbReference>
<evidence type="ECO:0000256" key="7">
    <source>
        <dbReference type="ARBA" id="ARBA00023027"/>
    </source>
</evidence>
<dbReference type="PANTHER" id="PTHR43078">
    <property type="entry name" value="UDP-GLUCURONIC ACID DECARBOXYLASE-RELATED"/>
    <property type="match status" value="1"/>
</dbReference>
<keyword evidence="10" id="KW-0325">Glycoprotein</keyword>
<evidence type="ECO:0000313" key="15">
    <source>
        <dbReference type="Proteomes" id="UP000017831"/>
    </source>
</evidence>
<keyword evidence="4" id="KW-0210">Decarboxylase</keyword>
<keyword evidence="11" id="KW-0456">Lyase</keyword>
<dbReference type="InterPro" id="IPR036291">
    <property type="entry name" value="NAD(P)-bd_dom_sf"/>
</dbReference>
<organism evidence="14 15">
    <name type="scientific">Phocaeicola massiliensis B84634 = Timone 84634 = DSM 17679 = JCM 13223</name>
    <dbReference type="NCBI Taxonomy" id="1121098"/>
    <lineage>
        <taxon>Bacteria</taxon>
        <taxon>Pseudomonadati</taxon>
        <taxon>Bacteroidota</taxon>
        <taxon>Bacteroidia</taxon>
        <taxon>Bacteroidales</taxon>
        <taxon>Bacteroidaceae</taxon>
        <taxon>Phocaeicola</taxon>
    </lineage>
</organism>
<evidence type="ECO:0000256" key="11">
    <source>
        <dbReference type="ARBA" id="ARBA00023239"/>
    </source>
</evidence>
<dbReference type="Pfam" id="PF01370">
    <property type="entry name" value="Epimerase"/>
    <property type="match status" value="1"/>
</dbReference>
<feature type="domain" description="NAD-dependent epimerase/dehydratase" evidence="13">
    <location>
        <begin position="10"/>
        <end position="238"/>
    </location>
</feature>
<keyword evidence="8" id="KW-0333">Golgi apparatus</keyword>